<gene>
    <name evidence="1" type="ORF">ERS007657_02760</name>
</gene>
<protein>
    <submittedName>
        <fullName evidence="1">Acyltransferase, WS/DGAT/MGAT</fullName>
    </submittedName>
</protein>
<sequence length="318" mass="33805">MVRETVGDRLLLNFHHAAFDGMGGLRLLLSLARAYAGEPDEVGGPPIEEARNLKGVAGSRDLFDVLIRARGLAKPAIDRKRTTRVAPDGGSPDGPRFVFAPLTIESDEMATAVARRPEGATVNDLAMAALALTILQWNRTHDVPAADSVSVNMPVNFRPTAWSTEVISNFASYLAIVLRVDEVTDLEKATAIVAGITGPLKQSGAAGWVVDLLEGGKVLPAMLKRQLQLLLPLVEDRFVESVCLSNLGRVDVPAFGGEAGDTTEVWFSPTAAMSVMPIGVGLVGFGGTLRAMFRGDGRTIGGEALGRFAALYRDTLLT</sequence>
<dbReference type="GO" id="GO:0016746">
    <property type="term" value="F:acyltransferase activity"/>
    <property type="evidence" value="ECO:0007669"/>
    <property type="project" value="UniProtKB-KW"/>
</dbReference>
<evidence type="ECO:0000313" key="2">
    <source>
        <dbReference type="Proteomes" id="UP000046680"/>
    </source>
</evidence>
<name>A0A654U391_MYCTX</name>
<dbReference type="FunFam" id="3.30.559.30:FF:000026">
    <property type="entry name" value="Acyltransferase, WS/DGAT/MGAT"/>
    <property type="match status" value="1"/>
</dbReference>
<organism evidence="1 2">
    <name type="scientific">Mycobacterium tuberculosis</name>
    <dbReference type="NCBI Taxonomy" id="1773"/>
    <lineage>
        <taxon>Bacteria</taxon>
        <taxon>Bacillati</taxon>
        <taxon>Actinomycetota</taxon>
        <taxon>Actinomycetes</taxon>
        <taxon>Mycobacteriales</taxon>
        <taxon>Mycobacteriaceae</taxon>
        <taxon>Mycobacterium</taxon>
        <taxon>Mycobacterium tuberculosis complex</taxon>
    </lineage>
</organism>
<dbReference type="SUPFAM" id="SSF52777">
    <property type="entry name" value="CoA-dependent acyltransferases"/>
    <property type="match status" value="1"/>
</dbReference>
<evidence type="ECO:0000313" key="1">
    <source>
        <dbReference type="EMBL" id="CFR89322.1"/>
    </source>
</evidence>
<dbReference type="EMBL" id="CGCX01001136">
    <property type="protein sequence ID" value="CFR89322.1"/>
    <property type="molecule type" value="Genomic_DNA"/>
</dbReference>
<keyword evidence="1" id="KW-0808">Transferase</keyword>
<accession>A0A654U391</accession>
<keyword evidence="1" id="KW-0012">Acyltransferase</keyword>
<dbReference type="AlphaFoldDB" id="A0A654U391"/>
<dbReference type="Proteomes" id="UP000046680">
    <property type="component" value="Unassembled WGS sequence"/>
</dbReference>
<reference evidence="1 2" key="1">
    <citation type="submission" date="2015-03" db="EMBL/GenBank/DDBJ databases">
        <authorList>
            <consortium name="Pathogen Informatics"/>
        </authorList>
    </citation>
    <scope>NUCLEOTIDE SEQUENCE [LARGE SCALE GENOMIC DNA]</scope>
    <source>
        <strain evidence="1 2">C09601061</strain>
    </source>
</reference>
<dbReference type="Gene3D" id="3.30.559.30">
    <property type="entry name" value="Nonribosomal peptide synthetase, condensation domain"/>
    <property type="match status" value="1"/>
</dbReference>
<proteinExistence type="predicted"/>